<keyword evidence="5" id="KW-1185">Reference proteome</keyword>
<dbReference type="GO" id="GO:0003700">
    <property type="term" value="F:DNA-binding transcription factor activity"/>
    <property type="evidence" value="ECO:0007669"/>
    <property type="project" value="TreeGrafter"/>
</dbReference>
<evidence type="ECO:0000313" key="4">
    <source>
        <dbReference type="EMBL" id="KEJ92670.1"/>
    </source>
</evidence>
<keyword evidence="1 2" id="KW-0238">DNA-binding</keyword>
<dbReference type="Gene3D" id="1.10.357.10">
    <property type="entry name" value="Tetracycline Repressor, domain 2"/>
    <property type="match status" value="1"/>
</dbReference>
<protein>
    <submittedName>
        <fullName evidence="4">TetR family transcriptional regulator</fullName>
    </submittedName>
</protein>
<dbReference type="GeneID" id="90983251"/>
<evidence type="ECO:0000256" key="2">
    <source>
        <dbReference type="PROSITE-ProRule" id="PRU00335"/>
    </source>
</evidence>
<dbReference type="InterPro" id="IPR001647">
    <property type="entry name" value="HTH_TetR"/>
</dbReference>
<accession>A0A073ISY2</accession>
<dbReference type="InterPro" id="IPR009057">
    <property type="entry name" value="Homeodomain-like_sf"/>
</dbReference>
<dbReference type="GO" id="GO:0000976">
    <property type="term" value="F:transcription cis-regulatory region binding"/>
    <property type="evidence" value="ECO:0007669"/>
    <property type="project" value="TreeGrafter"/>
</dbReference>
<dbReference type="SUPFAM" id="SSF46689">
    <property type="entry name" value="Homeodomain-like"/>
    <property type="match status" value="1"/>
</dbReference>
<dbReference type="PANTHER" id="PTHR30055:SF226">
    <property type="entry name" value="HTH-TYPE TRANSCRIPTIONAL REGULATOR PKSA"/>
    <property type="match status" value="1"/>
</dbReference>
<dbReference type="eggNOG" id="COG1309">
    <property type="taxonomic scope" value="Bacteria"/>
</dbReference>
<dbReference type="PRINTS" id="PR00455">
    <property type="entry name" value="HTHTETR"/>
</dbReference>
<feature type="DNA-binding region" description="H-T-H motif" evidence="2">
    <location>
        <begin position="29"/>
        <end position="48"/>
    </location>
</feature>
<comment type="caution">
    <text evidence="4">The sequence shown here is derived from an EMBL/GenBank/DDBJ whole genome shotgun (WGS) entry which is preliminary data.</text>
</comment>
<reference evidence="4 5" key="1">
    <citation type="submission" date="2014-04" db="EMBL/GenBank/DDBJ databases">
        <title>Draft Genome Sequence of Synergistes jonesii.</title>
        <authorList>
            <person name="Coil D.A."/>
            <person name="Eisen J.A."/>
            <person name="Holland-Moritz H.E."/>
        </authorList>
    </citation>
    <scope>NUCLEOTIDE SEQUENCE [LARGE SCALE GENOMIC DNA]</scope>
    <source>
        <strain evidence="4 5">78-1</strain>
    </source>
</reference>
<name>A0A073ISY2_9BACT</name>
<dbReference type="EMBL" id="JMKI01000021">
    <property type="protein sequence ID" value="KEJ92670.1"/>
    <property type="molecule type" value="Genomic_DNA"/>
</dbReference>
<dbReference type="STRING" id="2754.EH55_02620"/>
<dbReference type="Proteomes" id="UP000027665">
    <property type="component" value="Unassembled WGS sequence"/>
</dbReference>
<dbReference type="PROSITE" id="PS50977">
    <property type="entry name" value="HTH_TETR_2"/>
    <property type="match status" value="1"/>
</dbReference>
<dbReference type="PANTHER" id="PTHR30055">
    <property type="entry name" value="HTH-TYPE TRANSCRIPTIONAL REGULATOR RUTR"/>
    <property type="match status" value="1"/>
</dbReference>
<evidence type="ECO:0000256" key="1">
    <source>
        <dbReference type="ARBA" id="ARBA00023125"/>
    </source>
</evidence>
<proteinExistence type="predicted"/>
<dbReference type="OrthoDB" id="9814200at2"/>
<feature type="domain" description="HTH tetR-type" evidence="3">
    <location>
        <begin position="6"/>
        <end position="66"/>
    </location>
</feature>
<evidence type="ECO:0000313" key="5">
    <source>
        <dbReference type="Proteomes" id="UP000027665"/>
    </source>
</evidence>
<dbReference type="Pfam" id="PF00440">
    <property type="entry name" value="TetR_N"/>
    <property type="match status" value="1"/>
</dbReference>
<organism evidence="4 5">
    <name type="scientific">Synergistes jonesii</name>
    <dbReference type="NCBI Taxonomy" id="2754"/>
    <lineage>
        <taxon>Bacteria</taxon>
        <taxon>Thermotogati</taxon>
        <taxon>Synergistota</taxon>
        <taxon>Synergistia</taxon>
        <taxon>Synergistales</taxon>
        <taxon>Synergistaceae</taxon>
        <taxon>Synergistes</taxon>
    </lineage>
</organism>
<gene>
    <name evidence="4" type="ORF">EH55_02620</name>
</gene>
<evidence type="ECO:0000259" key="3">
    <source>
        <dbReference type="PROSITE" id="PS50977"/>
    </source>
</evidence>
<dbReference type="InterPro" id="IPR050109">
    <property type="entry name" value="HTH-type_TetR-like_transc_reg"/>
</dbReference>
<dbReference type="AlphaFoldDB" id="A0A073ISY2"/>
<sequence length="205" mass="23364">MDNCDIGTQRNIIEAGRREFLEKGFRGASLRRIVKEAGVTTGAFYGYYKSKEELFDALAGGAARAFLDKFTEAQRTFAALPPAEQPDGMGRISAECMTWMVDYIYAHFDEFKLLLCCAEGTKHERFLHTLVEMEVEATHRFIEVLKGLGRGASYIDRQLEHILVSGLFSAFFEPVLHDMPREKALLYTEELREFYSAGWRKILGL</sequence>
<dbReference type="RefSeq" id="WP_051682660.1">
    <property type="nucleotide sequence ID" value="NZ_JMKI01000021.1"/>
</dbReference>